<feature type="transmembrane region" description="Helical" evidence="1">
    <location>
        <begin position="25"/>
        <end position="46"/>
    </location>
</feature>
<evidence type="ECO:0000256" key="1">
    <source>
        <dbReference type="SAM" id="Phobius"/>
    </source>
</evidence>
<protein>
    <submittedName>
        <fullName evidence="2">Uncharacterized protein</fullName>
    </submittedName>
</protein>
<dbReference type="Proteomes" id="UP000689195">
    <property type="component" value="Unassembled WGS sequence"/>
</dbReference>
<dbReference type="EMBL" id="CAJJDO010000003">
    <property type="protein sequence ID" value="CAD8134741.1"/>
    <property type="molecule type" value="Genomic_DNA"/>
</dbReference>
<evidence type="ECO:0000313" key="2">
    <source>
        <dbReference type="EMBL" id="CAD8134741.1"/>
    </source>
</evidence>
<evidence type="ECO:0000313" key="3">
    <source>
        <dbReference type="Proteomes" id="UP000689195"/>
    </source>
</evidence>
<feature type="transmembrane region" description="Helical" evidence="1">
    <location>
        <begin position="100"/>
        <end position="122"/>
    </location>
</feature>
<comment type="caution">
    <text evidence="2">The sequence shown here is derived from an EMBL/GenBank/DDBJ whole genome shotgun (WGS) entry which is preliminary data.</text>
</comment>
<feature type="transmembrane region" description="Helical" evidence="1">
    <location>
        <begin position="142"/>
        <end position="165"/>
    </location>
</feature>
<keyword evidence="1" id="KW-0812">Transmembrane</keyword>
<feature type="transmembrane region" description="Helical" evidence="1">
    <location>
        <begin position="67"/>
        <end position="88"/>
    </location>
</feature>
<dbReference type="OrthoDB" id="5586934at2759"/>
<feature type="transmembrane region" description="Helical" evidence="1">
    <location>
        <begin position="202"/>
        <end position="224"/>
    </location>
</feature>
<proteinExistence type="predicted"/>
<accession>A0A8S1S0H8</accession>
<sequence length="237" mass="26989">MDFVLNLIHQSQTIPFRQGVKFNNYNLVCIISVCAYILALLINGTIGVKTAKSTSDSYKLVVTPPSWAFSIWGVIFSTTLVALLWSIHSVSWSLETHLYFWLYCFTISVWILLWSINIYLLWKSTLVLENDDWSIYLMRGAIAFQLGWASSAQCLNFCICLVHVFGVTQDMISKLIWICIVIAHSIYLGLAYCHSKQYNKNMLLNFGAYLLSMSWAIMGVAISYNKYSSGKAINKLK</sequence>
<gene>
    <name evidence="2" type="ORF">PPENT_87.1.T0030479</name>
</gene>
<keyword evidence="1" id="KW-0472">Membrane</keyword>
<keyword evidence="3" id="KW-1185">Reference proteome</keyword>
<organism evidence="2 3">
    <name type="scientific">Paramecium pentaurelia</name>
    <dbReference type="NCBI Taxonomy" id="43138"/>
    <lineage>
        <taxon>Eukaryota</taxon>
        <taxon>Sar</taxon>
        <taxon>Alveolata</taxon>
        <taxon>Ciliophora</taxon>
        <taxon>Intramacronucleata</taxon>
        <taxon>Oligohymenophorea</taxon>
        <taxon>Peniculida</taxon>
        <taxon>Parameciidae</taxon>
        <taxon>Paramecium</taxon>
    </lineage>
</organism>
<reference evidence="2" key="1">
    <citation type="submission" date="2021-01" db="EMBL/GenBank/DDBJ databases">
        <authorList>
            <consortium name="Genoscope - CEA"/>
            <person name="William W."/>
        </authorList>
    </citation>
    <scope>NUCLEOTIDE SEQUENCE</scope>
</reference>
<feature type="transmembrane region" description="Helical" evidence="1">
    <location>
        <begin position="171"/>
        <end position="190"/>
    </location>
</feature>
<name>A0A8S1S0H8_9CILI</name>
<dbReference type="AlphaFoldDB" id="A0A8S1S0H8"/>
<keyword evidence="1" id="KW-1133">Transmembrane helix</keyword>